<dbReference type="InterPro" id="IPR025857">
    <property type="entry name" value="MacB_PCD"/>
</dbReference>
<comment type="caution">
    <text evidence="10">The sequence shown here is derived from an EMBL/GenBank/DDBJ whole genome shotgun (WGS) entry which is preliminary data.</text>
</comment>
<evidence type="ECO:0000256" key="5">
    <source>
        <dbReference type="ARBA" id="ARBA00023136"/>
    </source>
</evidence>
<evidence type="ECO:0000256" key="3">
    <source>
        <dbReference type="ARBA" id="ARBA00022692"/>
    </source>
</evidence>
<protein>
    <submittedName>
        <fullName evidence="10">Peptide ABC transporter permease</fullName>
    </submittedName>
</protein>
<keyword evidence="5 7" id="KW-0472">Membrane</keyword>
<evidence type="ECO:0000256" key="1">
    <source>
        <dbReference type="ARBA" id="ARBA00004651"/>
    </source>
</evidence>
<dbReference type="Pfam" id="PF12704">
    <property type="entry name" value="MacB_PCD"/>
    <property type="match status" value="1"/>
</dbReference>
<organism evidence="10 11">
    <name type="scientific">Oceanobacillus caeni</name>
    <dbReference type="NCBI Taxonomy" id="405946"/>
    <lineage>
        <taxon>Bacteria</taxon>
        <taxon>Bacillati</taxon>
        <taxon>Bacillota</taxon>
        <taxon>Bacilli</taxon>
        <taxon>Bacillales</taxon>
        <taxon>Bacillaceae</taxon>
        <taxon>Oceanobacillus</taxon>
    </lineage>
</organism>
<comment type="similarity">
    <text evidence="6">Belongs to the ABC-4 integral membrane protein family.</text>
</comment>
<feature type="transmembrane region" description="Helical" evidence="7">
    <location>
        <begin position="278"/>
        <end position="303"/>
    </location>
</feature>
<keyword evidence="4 7" id="KW-1133">Transmembrane helix</keyword>
<dbReference type="InterPro" id="IPR050250">
    <property type="entry name" value="Macrolide_Exporter_MacB"/>
</dbReference>
<gene>
    <name evidence="10" type="ORF">AFL42_13850</name>
</gene>
<dbReference type="PANTHER" id="PTHR30572">
    <property type="entry name" value="MEMBRANE COMPONENT OF TRANSPORTER-RELATED"/>
    <property type="match status" value="1"/>
</dbReference>
<dbReference type="PANTHER" id="PTHR30572:SF4">
    <property type="entry name" value="ABC TRANSPORTER PERMEASE YTRF"/>
    <property type="match status" value="1"/>
</dbReference>
<keyword evidence="2" id="KW-1003">Cell membrane</keyword>
<dbReference type="Proteomes" id="UP000037854">
    <property type="component" value="Unassembled WGS sequence"/>
</dbReference>
<proteinExistence type="inferred from homology"/>
<evidence type="ECO:0000256" key="2">
    <source>
        <dbReference type="ARBA" id="ARBA00022475"/>
    </source>
</evidence>
<comment type="subcellular location">
    <subcellularLocation>
        <location evidence="1">Cell membrane</location>
        <topology evidence="1">Multi-pass membrane protein</topology>
    </subcellularLocation>
</comment>
<accession>A0ABR5MGV1</accession>
<feature type="transmembrane region" description="Helical" evidence="7">
    <location>
        <begin position="324"/>
        <end position="352"/>
    </location>
</feature>
<name>A0ABR5MGV1_9BACI</name>
<dbReference type="RefSeq" id="WP_060668955.1">
    <property type="nucleotide sequence ID" value="NZ_JARTGE010000084.1"/>
</dbReference>
<keyword evidence="3 7" id="KW-0812">Transmembrane</keyword>
<keyword evidence="11" id="KW-1185">Reference proteome</keyword>
<feature type="transmembrane region" description="Helical" evidence="7">
    <location>
        <begin position="364"/>
        <end position="388"/>
    </location>
</feature>
<evidence type="ECO:0000256" key="6">
    <source>
        <dbReference type="ARBA" id="ARBA00038076"/>
    </source>
</evidence>
<dbReference type="EMBL" id="LGTK01000059">
    <property type="protein sequence ID" value="KPH72134.1"/>
    <property type="molecule type" value="Genomic_DNA"/>
</dbReference>
<dbReference type="Pfam" id="PF02687">
    <property type="entry name" value="FtsX"/>
    <property type="match status" value="1"/>
</dbReference>
<feature type="domain" description="ABC3 transporter permease C-terminal" evidence="8">
    <location>
        <begin position="286"/>
        <end position="398"/>
    </location>
</feature>
<feature type="domain" description="MacB-like periplasmic core" evidence="9">
    <location>
        <begin position="19"/>
        <end position="240"/>
    </location>
</feature>
<dbReference type="InterPro" id="IPR003838">
    <property type="entry name" value="ABC3_permease_C"/>
</dbReference>
<evidence type="ECO:0000259" key="9">
    <source>
        <dbReference type="Pfam" id="PF12704"/>
    </source>
</evidence>
<feature type="transmembrane region" description="Helical" evidence="7">
    <location>
        <begin position="21"/>
        <end position="40"/>
    </location>
</feature>
<evidence type="ECO:0000313" key="10">
    <source>
        <dbReference type="EMBL" id="KPH72134.1"/>
    </source>
</evidence>
<evidence type="ECO:0000259" key="8">
    <source>
        <dbReference type="Pfam" id="PF02687"/>
    </source>
</evidence>
<evidence type="ECO:0000256" key="7">
    <source>
        <dbReference type="SAM" id="Phobius"/>
    </source>
</evidence>
<sequence>MLENIRISFQSIWGHKLRSSLTMLGVIIGIAAVIAIFAIIQGRSEDLKSNLIGMGNNTINVVFEEEDMYGEEGMWGGEMSNRSAPPIKQEAIEEILTYPNVNGMSIYYEGWQEAYHLINVTHPRLLGIDERYFDLFPTTMVEGREFTESDFASYNQVALINEVAMSELFPEGDALHQTIDIGGIPFKVVGIFSDAIEDSDWYYPESTIYLPTTIWPLLNGFDAPMQVAVQASSSETIQEVGTMAADRLNMDLPPYETAIYQVADFERMMEEISQYDQAFAFILGGIASISLLVGGIGVMNIMLVSVTERTREIGIKKALGAKRYVILAQFLTESVVLTSIGGIIGILSGLGIAKAISVFANMPYFVSVPAIIGSFIFSMLIGIIFGILPSIKASKLQPVEALRYE</sequence>
<evidence type="ECO:0000313" key="11">
    <source>
        <dbReference type="Proteomes" id="UP000037854"/>
    </source>
</evidence>
<reference evidence="10 11" key="1">
    <citation type="submission" date="2015-07" db="EMBL/GenBank/DDBJ databases">
        <title>High-quality draft genome sequence of Oceanobacillus caeni HM6, a bacillus isolated from a human feces.</title>
        <authorList>
            <person name="Kumar J."/>
            <person name="Verma M.K."/>
            <person name="Pandey R."/>
            <person name="Bhambi M."/>
            <person name="Chauhan N."/>
        </authorList>
    </citation>
    <scope>NUCLEOTIDE SEQUENCE [LARGE SCALE GENOMIC DNA]</scope>
    <source>
        <strain evidence="10 11">HM6</strain>
    </source>
</reference>
<evidence type="ECO:0000256" key="4">
    <source>
        <dbReference type="ARBA" id="ARBA00022989"/>
    </source>
</evidence>